<name>A0A9Q9DAI7_ENSAD</name>
<evidence type="ECO:0000313" key="1">
    <source>
        <dbReference type="EMBL" id="USJ24264.1"/>
    </source>
</evidence>
<dbReference type="RefSeq" id="WP_060522162.1">
    <property type="nucleotide sequence ID" value="NZ_CAXURO020000001.1"/>
</dbReference>
<dbReference type="EMBL" id="CP098807">
    <property type="protein sequence ID" value="USJ24264.1"/>
    <property type="molecule type" value="Genomic_DNA"/>
</dbReference>
<dbReference type="Proteomes" id="UP001055460">
    <property type="component" value="Chromosome"/>
</dbReference>
<reference evidence="1" key="1">
    <citation type="submission" date="2022-06" db="EMBL/GenBank/DDBJ databases">
        <title>Physiological and biochemical characterization and genomic elucidation of a strain of the genus Ensifer adhaerens M8 that combines arsenic oxidation and chromium reduction.</title>
        <authorList>
            <person name="Li X."/>
            <person name="Yu c."/>
        </authorList>
    </citation>
    <scope>NUCLEOTIDE SEQUENCE</scope>
    <source>
        <strain evidence="1">M8</strain>
    </source>
</reference>
<accession>A0A9Q9DAI7</accession>
<proteinExistence type="predicted"/>
<dbReference type="AlphaFoldDB" id="A0A9Q9DAI7"/>
<sequence length="62" mass="6751">MAGKIGRVFAIRQRHRAVPSPMAPLKEKKCRSPFAGRAVPNGGQPMIKRLAIDDFHGKGAAR</sequence>
<gene>
    <name evidence="1" type="ORF">NE863_04540</name>
</gene>
<organism evidence="1 2">
    <name type="scientific">Ensifer adhaerens</name>
    <name type="common">Sinorhizobium morelense</name>
    <dbReference type="NCBI Taxonomy" id="106592"/>
    <lineage>
        <taxon>Bacteria</taxon>
        <taxon>Pseudomonadati</taxon>
        <taxon>Pseudomonadota</taxon>
        <taxon>Alphaproteobacteria</taxon>
        <taxon>Hyphomicrobiales</taxon>
        <taxon>Rhizobiaceae</taxon>
        <taxon>Sinorhizobium/Ensifer group</taxon>
        <taxon>Ensifer</taxon>
    </lineage>
</organism>
<protein>
    <submittedName>
        <fullName evidence="1">Uncharacterized protein</fullName>
    </submittedName>
</protein>
<evidence type="ECO:0000313" key="2">
    <source>
        <dbReference type="Proteomes" id="UP001055460"/>
    </source>
</evidence>